<keyword evidence="3" id="KW-1185">Reference proteome</keyword>
<dbReference type="SUPFAM" id="SSF57184">
    <property type="entry name" value="Growth factor receptor domain"/>
    <property type="match status" value="1"/>
</dbReference>
<feature type="chain" id="PRO_5040366296" description="IGFBP N-terminal domain-containing protein" evidence="1">
    <location>
        <begin position="25"/>
        <end position="101"/>
    </location>
</feature>
<evidence type="ECO:0000256" key="1">
    <source>
        <dbReference type="SAM" id="SignalP"/>
    </source>
</evidence>
<dbReference type="OrthoDB" id="6752135at2759"/>
<accession>A0A9N9MYA8</accession>
<evidence type="ECO:0000313" key="2">
    <source>
        <dbReference type="EMBL" id="CAG9772906.1"/>
    </source>
</evidence>
<sequence>MNVSKIISMIFVQMLIFNLSKTESETSPCGICGVDVICKDRYPICSKNQVITLDLCGCCLVCKNILDKGEECSKDIDAYAVCKSGLECINSRCANPKTVNG</sequence>
<evidence type="ECO:0000313" key="3">
    <source>
        <dbReference type="Proteomes" id="UP001152799"/>
    </source>
</evidence>
<dbReference type="InterPro" id="IPR009030">
    <property type="entry name" value="Growth_fac_rcpt_cys_sf"/>
</dbReference>
<keyword evidence="1" id="KW-0732">Signal</keyword>
<evidence type="ECO:0008006" key="4">
    <source>
        <dbReference type="Google" id="ProtNLM"/>
    </source>
</evidence>
<dbReference type="AlphaFoldDB" id="A0A9N9MYA8"/>
<dbReference type="EMBL" id="OU892284">
    <property type="protein sequence ID" value="CAG9772906.1"/>
    <property type="molecule type" value="Genomic_DNA"/>
</dbReference>
<feature type="signal peptide" evidence="1">
    <location>
        <begin position="1"/>
        <end position="24"/>
    </location>
</feature>
<proteinExistence type="predicted"/>
<dbReference type="Proteomes" id="UP001152799">
    <property type="component" value="Chromosome 8"/>
</dbReference>
<organism evidence="2 3">
    <name type="scientific">Ceutorhynchus assimilis</name>
    <name type="common">cabbage seed weevil</name>
    <dbReference type="NCBI Taxonomy" id="467358"/>
    <lineage>
        <taxon>Eukaryota</taxon>
        <taxon>Metazoa</taxon>
        <taxon>Ecdysozoa</taxon>
        <taxon>Arthropoda</taxon>
        <taxon>Hexapoda</taxon>
        <taxon>Insecta</taxon>
        <taxon>Pterygota</taxon>
        <taxon>Neoptera</taxon>
        <taxon>Endopterygota</taxon>
        <taxon>Coleoptera</taxon>
        <taxon>Polyphaga</taxon>
        <taxon>Cucujiformia</taxon>
        <taxon>Curculionidae</taxon>
        <taxon>Ceutorhynchinae</taxon>
        <taxon>Ceutorhynchus</taxon>
    </lineage>
</organism>
<reference evidence="2" key="1">
    <citation type="submission" date="2022-01" db="EMBL/GenBank/DDBJ databases">
        <authorList>
            <person name="King R."/>
        </authorList>
    </citation>
    <scope>NUCLEOTIDE SEQUENCE</scope>
</reference>
<name>A0A9N9MYA8_9CUCU</name>
<protein>
    <recommendedName>
        <fullName evidence="4">IGFBP N-terminal domain-containing protein</fullName>
    </recommendedName>
</protein>
<gene>
    <name evidence="2" type="ORF">CEUTPL_LOCUS13307</name>
</gene>